<dbReference type="InterPro" id="IPR025676">
    <property type="entry name" value="Clr5_dom"/>
</dbReference>
<dbReference type="PANTHER" id="PTHR24198:SF165">
    <property type="entry name" value="ANKYRIN REPEAT-CONTAINING PROTEIN-RELATED"/>
    <property type="match status" value="1"/>
</dbReference>
<dbReference type="Pfam" id="PF00023">
    <property type="entry name" value="Ank"/>
    <property type="match status" value="2"/>
</dbReference>
<evidence type="ECO:0000313" key="5">
    <source>
        <dbReference type="EMBL" id="KAH6874420.1"/>
    </source>
</evidence>
<evidence type="ECO:0000256" key="3">
    <source>
        <dbReference type="PROSITE-ProRule" id="PRU00023"/>
    </source>
</evidence>
<dbReference type="AlphaFoldDB" id="A0A9P8VRJ2"/>
<name>A0A9P8VRJ2_9HYPO</name>
<dbReference type="PANTHER" id="PTHR24198">
    <property type="entry name" value="ANKYRIN REPEAT AND PROTEIN KINASE DOMAIN-CONTAINING PROTEIN"/>
    <property type="match status" value="1"/>
</dbReference>
<dbReference type="OrthoDB" id="539213at2759"/>
<evidence type="ECO:0000256" key="1">
    <source>
        <dbReference type="ARBA" id="ARBA00022737"/>
    </source>
</evidence>
<keyword evidence="2 3" id="KW-0040">ANK repeat</keyword>
<dbReference type="PRINTS" id="PR01415">
    <property type="entry name" value="ANKYRIN"/>
</dbReference>
<dbReference type="InterPro" id="IPR002110">
    <property type="entry name" value="Ankyrin_rpt"/>
</dbReference>
<proteinExistence type="predicted"/>
<dbReference type="SMART" id="SM00248">
    <property type="entry name" value="ANK"/>
    <property type="match status" value="13"/>
</dbReference>
<dbReference type="PROSITE" id="PS50297">
    <property type="entry name" value="ANK_REP_REGION"/>
    <property type="match status" value="6"/>
</dbReference>
<feature type="repeat" description="ANK" evidence="3">
    <location>
        <begin position="1088"/>
        <end position="1120"/>
    </location>
</feature>
<feature type="repeat" description="ANK" evidence="3">
    <location>
        <begin position="973"/>
        <end position="1002"/>
    </location>
</feature>
<sequence>MAVDWSLYEPDIKKLYVKEKKTAEETLRLLNSKHGTRITLRQFKFKFGGLKNLKAKEWRVICHEVAKRKAQDIQSEVYFNGRRQSREQLERAFRLYSSNASSDAIASTDLGIDTVGQHRIEIRCPTAQNTAVPAEAFPEDLAVALDAPQDVPSNDVLMPMETTNDSFPEFDIEDQTFDLSTPRVHTPSLPLFLCSTDLLSTGVMIQSPPALPSPVRCTEATTWSHHGKTRLHNQQTGPSRFQALSPIQGFDFNCSLGNIDFSFPKCSYDLFWDSPVVSSILQNLGCGTKTSTGHQLQIRHLATTPSLVPRGQEGWLSSFMISVDPRLQSMQPMAKLTEYLLSDPRLHRTDEIQFDIKNPKLLHYFLLITTYLASNNLLHHRLEHFVRLVFASGNTEDFTKTLMMFSCKADLIPALLRALCWRHGSFFMPQINDPEGQFFDLLQRYPSESLLLLKMAARRDLAGNLGWNLLKTAALSNHLEAAKLLVERGVTVDKPGFNMALSQVGFDQNVTPLAMAAFHGSFDVLKFLINSGSDVNKRFSSHRPGERTALSMAAEGGQAQSVQLLLEAEAKVDLNLTVHEGNARNILDYSRQEWPDIHSLLLRHLSSDEETSIWLLIQAARKGIRPLADFLVQNGRMDDEFLEQGLYYAIKWVDSAAVVAFLCRGVDANAQKYRLAVGEDVPHPLALALSFCDKEMSDMVYLLAQSGATLDVKDAQAAVSRWSELHFSGDQDRELSICLTSLACAGHPMSILGPMALELAASIGPNPIVDCGTLLGAECAINSYGVRGMNALQAAAECGDLALIQYLVYRGADINFPASENEKCGGRTALQAAAERGNDEVVEYLLQAGADIHAPPGKGSGITVLEGAAKAIARVDFAAKRLNTEAGTRNSRKKKVQLNLKRLVACVATFKTLLALGAPVNRTNGESGELLHSLITAGHTECLELVLQKDAALETAVELFHGRVPVIGNFLLTPLQLAANLSHMEAMRLLIGNGACVNAPASSSMGLTALQAATSDSYISNFWETCGSNLLRVQLLLQHDANVNAPPSHEGGRTALQAACFHQNPNVEVIKLLLSRGANVNAAPAPVRGVTALQGAAIQGHIHLVRLLFEHHADVNAPGAPEEGRTAVEGAAEHGRSDIVRLLLNEGAQPDLATGFSRAVQLARDNEHWHIVDLLEDHQRHCGLEPVTNNLPEPFIEDGMDLGFFS</sequence>
<feature type="repeat" description="ANK" evidence="3">
    <location>
        <begin position="787"/>
        <end position="819"/>
    </location>
</feature>
<dbReference type="SUPFAM" id="SSF48403">
    <property type="entry name" value="Ankyrin repeat"/>
    <property type="match status" value="2"/>
</dbReference>
<dbReference type="EMBL" id="JAGPYM010000039">
    <property type="protein sequence ID" value="KAH6874420.1"/>
    <property type="molecule type" value="Genomic_DNA"/>
</dbReference>
<dbReference type="PROSITE" id="PS50088">
    <property type="entry name" value="ANK_REPEAT"/>
    <property type="match status" value="7"/>
</dbReference>
<dbReference type="InterPro" id="IPR036770">
    <property type="entry name" value="Ankyrin_rpt-contain_sf"/>
</dbReference>
<keyword evidence="1" id="KW-0677">Repeat</keyword>
<gene>
    <name evidence="5" type="ORF">B0T10DRAFT_206040</name>
</gene>
<evidence type="ECO:0000256" key="2">
    <source>
        <dbReference type="ARBA" id="ARBA00023043"/>
    </source>
</evidence>
<protein>
    <submittedName>
        <fullName evidence="5">Ankyrin repeat-containing domain protein</fullName>
    </submittedName>
</protein>
<accession>A0A9P8VRJ2</accession>
<dbReference type="Pfam" id="PF14420">
    <property type="entry name" value="Clr5"/>
    <property type="match status" value="1"/>
</dbReference>
<reference evidence="5 6" key="1">
    <citation type="journal article" date="2021" name="Nat. Commun.">
        <title>Genetic determinants of endophytism in the Arabidopsis root mycobiome.</title>
        <authorList>
            <person name="Mesny F."/>
            <person name="Miyauchi S."/>
            <person name="Thiergart T."/>
            <person name="Pickel B."/>
            <person name="Atanasova L."/>
            <person name="Karlsson M."/>
            <person name="Huettel B."/>
            <person name="Barry K.W."/>
            <person name="Haridas S."/>
            <person name="Chen C."/>
            <person name="Bauer D."/>
            <person name="Andreopoulos W."/>
            <person name="Pangilinan J."/>
            <person name="LaButti K."/>
            <person name="Riley R."/>
            <person name="Lipzen A."/>
            <person name="Clum A."/>
            <person name="Drula E."/>
            <person name="Henrissat B."/>
            <person name="Kohler A."/>
            <person name="Grigoriev I.V."/>
            <person name="Martin F.M."/>
            <person name="Hacquard S."/>
        </authorList>
    </citation>
    <scope>NUCLEOTIDE SEQUENCE [LARGE SCALE GENOMIC DNA]</scope>
    <source>
        <strain evidence="5 6">MPI-CAGE-CH-0241</strain>
    </source>
</reference>
<evidence type="ECO:0000313" key="6">
    <source>
        <dbReference type="Proteomes" id="UP000777438"/>
    </source>
</evidence>
<evidence type="ECO:0000259" key="4">
    <source>
        <dbReference type="Pfam" id="PF14420"/>
    </source>
</evidence>
<feature type="repeat" description="ANK" evidence="3">
    <location>
        <begin position="1051"/>
        <end position="1085"/>
    </location>
</feature>
<feature type="repeat" description="ANK" evidence="3">
    <location>
        <begin position="1123"/>
        <end position="1155"/>
    </location>
</feature>
<feature type="repeat" description="ANK" evidence="3">
    <location>
        <begin position="508"/>
        <end position="540"/>
    </location>
</feature>
<keyword evidence="6" id="KW-1185">Reference proteome</keyword>
<dbReference type="Proteomes" id="UP000777438">
    <property type="component" value="Unassembled WGS sequence"/>
</dbReference>
<dbReference type="Pfam" id="PF12796">
    <property type="entry name" value="Ank_2"/>
    <property type="match status" value="3"/>
</dbReference>
<dbReference type="Gene3D" id="1.25.40.20">
    <property type="entry name" value="Ankyrin repeat-containing domain"/>
    <property type="match status" value="3"/>
</dbReference>
<organism evidence="5 6">
    <name type="scientific">Thelonectria olida</name>
    <dbReference type="NCBI Taxonomy" id="1576542"/>
    <lineage>
        <taxon>Eukaryota</taxon>
        <taxon>Fungi</taxon>
        <taxon>Dikarya</taxon>
        <taxon>Ascomycota</taxon>
        <taxon>Pezizomycotina</taxon>
        <taxon>Sordariomycetes</taxon>
        <taxon>Hypocreomycetidae</taxon>
        <taxon>Hypocreales</taxon>
        <taxon>Nectriaceae</taxon>
        <taxon>Thelonectria</taxon>
    </lineage>
</organism>
<feature type="repeat" description="ANK" evidence="3">
    <location>
        <begin position="825"/>
        <end position="857"/>
    </location>
</feature>
<comment type="caution">
    <text evidence="5">The sequence shown here is derived from an EMBL/GenBank/DDBJ whole genome shotgun (WGS) entry which is preliminary data.</text>
</comment>
<feature type="domain" description="Clr5" evidence="4">
    <location>
        <begin position="2"/>
        <end position="47"/>
    </location>
</feature>